<feature type="domain" description="Calicivirus coat protein C-terminal" evidence="7">
    <location>
        <begin position="340"/>
        <end position="575"/>
    </location>
</feature>
<dbReference type="InterPro" id="IPR033703">
    <property type="entry name" value="Rhv-like"/>
</dbReference>
<organism evidence="8">
    <name type="scientific">Norovirus GVI</name>
    <dbReference type="NCBI Taxonomy" id="1274209"/>
    <lineage>
        <taxon>Viruses</taxon>
        <taxon>Riboviria</taxon>
        <taxon>Orthornavirae</taxon>
        <taxon>Pisuviricota</taxon>
        <taxon>Pisoniviricetes</taxon>
        <taxon>Picornavirales</taxon>
        <taxon>Caliciviridae</taxon>
        <taxon>Norovirus</taxon>
        <taxon>Norovirus norwalkense</taxon>
        <taxon>Norwalk virus</taxon>
    </lineage>
</organism>
<evidence type="ECO:0000256" key="1">
    <source>
        <dbReference type="ARBA" id="ARBA00004192"/>
    </source>
</evidence>
<dbReference type="Pfam" id="PF08435">
    <property type="entry name" value="Calici_coat_C"/>
    <property type="match status" value="1"/>
</dbReference>
<dbReference type="Pfam" id="PF00915">
    <property type="entry name" value="Calici_coat"/>
    <property type="match status" value="1"/>
</dbReference>
<reference evidence="8" key="1">
    <citation type="submission" date="2020-01" db="EMBL/GenBank/DDBJ databases">
        <authorList>
            <person name="Ma H."/>
        </authorList>
    </citation>
    <scope>NUCLEOTIDE SEQUENCE</scope>
    <source>
        <strain evidence="8">Dog/GVI.2/M9/18/CH</strain>
    </source>
</reference>
<dbReference type="CDD" id="cd00205">
    <property type="entry name" value="rhv_like"/>
    <property type="match status" value="1"/>
</dbReference>
<dbReference type="InterPro" id="IPR029053">
    <property type="entry name" value="Viral_coat"/>
</dbReference>
<keyword evidence="3" id="KW-0946">Virion</keyword>
<dbReference type="InterPro" id="IPR013643">
    <property type="entry name" value="Calicivirus_coat_C"/>
</dbReference>
<dbReference type="EMBL" id="MN897759">
    <property type="protein sequence ID" value="QHB21313.1"/>
    <property type="molecule type" value="Genomic_RNA"/>
</dbReference>
<evidence type="ECO:0000313" key="8">
    <source>
        <dbReference type="EMBL" id="QHC83294.1"/>
    </source>
</evidence>
<comment type="subcellular location">
    <subcellularLocation>
        <location evidence="1">Host cytoplasm</location>
    </subcellularLocation>
    <subcellularLocation>
        <location evidence="2">Virion</location>
    </subcellularLocation>
</comment>
<evidence type="ECO:0000256" key="5">
    <source>
        <dbReference type="SAM" id="MobiDB-lite"/>
    </source>
</evidence>
<feature type="domain" description="Calicivirus coat protein" evidence="6">
    <location>
        <begin position="10"/>
        <end position="277"/>
    </location>
</feature>
<sequence length="582" mass="63561" precursor="true">MKMASNDATAPSQDGAANLVPESQQEVMALEPVAGAALAAPVAGQFNAIDPWIKQNFVQAPAGEFTVSPRNAPGEVLMDLELGPELNPFLAHLAQMYNAYAGGMEVQIILAGNAFTAGKIIVCAVPPNFPPDRLSASQATNFPHVIMDVRTLEPVILPLPDVRAGFFHYNQLREPRMRLMALLYTPLRANGTGDDAFTVSCRVLTRPMQDFEFMFLVPPTVESRVTPFSVPTYPVVEMTNSRWPARISGMHVNANQTLAVQFQNGRCTLDGQLMGTTQLCAADVCRMRGRYTSTRADLAGVDHIDHNSPPQTESLDTTIPTGGPETRAQARTSVSAHLQLEELNGQPYEVYGEQPAPLGTPDFQCRLMGELVRLPSTSPAAQSRFRDAFFDTYGALFAPAVGSTTFTVNNSSSSDFANGQPFEFLPIGVEIGNSARYDEFTLPSYNGAIGENRHLAPVAAPGFPGENIIFFSSNLPVWDSTSAQNNRRISCLLPNEFIQHFYDLQAPSQSDVALLRYVHPESGRVLFECKLYRDGFLTVNGASLAEFPVNGYFRFDSWVNQFFTLSPVGTGSGRRGRSRNAQ</sequence>
<keyword evidence="4" id="KW-1035">Host cytoplasm</keyword>
<dbReference type="GO" id="GO:0044423">
    <property type="term" value="C:virion component"/>
    <property type="evidence" value="ECO:0007669"/>
    <property type="project" value="UniProtKB-KW"/>
</dbReference>
<proteinExistence type="predicted"/>
<evidence type="ECO:0000259" key="6">
    <source>
        <dbReference type="Pfam" id="PF00915"/>
    </source>
</evidence>
<accession>A0A7D0PMK9</accession>
<dbReference type="Gene3D" id="2.60.120.20">
    <property type="match status" value="1"/>
</dbReference>
<evidence type="ECO:0000256" key="4">
    <source>
        <dbReference type="ARBA" id="ARBA00023200"/>
    </source>
</evidence>
<feature type="compositionally biased region" description="Polar residues" evidence="5">
    <location>
        <begin position="308"/>
        <end position="320"/>
    </location>
</feature>
<dbReference type="EMBL" id="MN908340">
    <property type="protein sequence ID" value="QHC83294.1"/>
    <property type="molecule type" value="Genomic_RNA"/>
</dbReference>
<dbReference type="Gene3D" id="2.40.30.120">
    <property type="entry name" value="Positive stranded ssRNA viruses"/>
    <property type="match status" value="1"/>
</dbReference>
<dbReference type="Gene3D" id="2.40.510.10">
    <property type="entry name" value="Positive stranded ssRNA viruses"/>
    <property type="match status" value="1"/>
</dbReference>
<protein>
    <submittedName>
        <fullName evidence="8">VP1</fullName>
    </submittedName>
</protein>
<dbReference type="GO" id="GO:0030430">
    <property type="term" value="C:host cell cytoplasm"/>
    <property type="evidence" value="ECO:0007669"/>
    <property type="project" value="UniProtKB-SubCell"/>
</dbReference>
<dbReference type="SUPFAM" id="SSF88633">
    <property type="entry name" value="Positive stranded ssRNA viruses"/>
    <property type="match status" value="1"/>
</dbReference>
<gene>
    <name evidence="8" type="primary">ORF2</name>
</gene>
<evidence type="ECO:0000256" key="2">
    <source>
        <dbReference type="ARBA" id="ARBA00004328"/>
    </source>
</evidence>
<feature type="region of interest" description="Disordered" evidence="5">
    <location>
        <begin position="301"/>
        <end position="326"/>
    </location>
</feature>
<dbReference type="InterPro" id="IPR004005">
    <property type="entry name" value="Calicivirus_coat"/>
</dbReference>
<evidence type="ECO:0000256" key="3">
    <source>
        <dbReference type="ARBA" id="ARBA00022844"/>
    </source>
</evidence>
<evidence type="ECO:0000259" key="7">
    <source>
        <dbReference type="Pfam" id="PF08435"/>
    </source>
</evidence>
<name>A0A7D0PMK9_NORV</name>